<keyword evidence="4" id="KW-0010">Activator</keyword>
<reference evidence="7 8" key="1">
    <citation type="submission" date="2016-10" db="EMBL/GenBank/DDBJ databases">
        <authorList>
            <person name="Varghese N."/>
            <person name="Submissions S."/>
        </authorList>
    </citation>
    <scope>NUCLEOTIDE SEQUENCE [LARGE SCALE GENOMIC DNA]</scope>
    <source>
        <strain evidence="7 8">BS3652</strain>
    </source>
</reference>
<keyword evidence="2" id="KW-0805">Transcription regulation</keyword>
<dbReference type="InterPro" id="IPR005119">
    <property type="entry name" value="LysR_subst-bd"/>
</dbReference>
<protein>
    <submittedName>
        <fullName evidence="7">DNA-binding transcriptional regulator, LysR family</fullName>
    </submittedName>
</protein>
<dbReference type="PROSITE" id="PS50931">
    <property type="entry name" value="HTH_LYSR"/>
    <property type="match status" value="1"/>
</dbReference>
<feature type="domain" description="HTH lysR-type" evidence="6">
    <location>
        <begin position="35"/>
        <end position="92"/>
    </location>
</feature>
<dbReference type="SUPFAM" id="SSF53850">
    <property type="entry name" value="Periplasmic binding protein-like II"/>
    <property type="match status" value="1"/>
</dbReference>
<dbReference type="Proteomes" id="UP000183155">
    <property type="component" value="Unassembled WGS sequence"/>
</dbReference>
<dbReference type="Pfam" id="PF00126">
    <property type="entry name" value="HTH_1"/>
    <property type="match status" value="1"/>
</dbReference>
<dbReference type="Gene3D" id="1.10.10.10">
    <property type="entry name" value="Winged helix-like DNA-binding domain superfamily/Winged helix DNA-binding domain"/>
    <property type="match status" value="1"/>
</dbReference>
<evidence type="ECO:0000259" key="6">
    <source>
        <dbReference type="PROSITE" id="PS50931"/>
    </source>
</evidence>
<dbReference type="InterPro" id="IPR036388">
    <property type="entry name" value="WH-like_DNA-bd_sf"/>
</dbReference>
<dbReference type="PANTHER" id="PTHR30293:SF0">
    <property type="entry name" value="NITROGEN ASSIMILATION REGULATORY PROTEIN NAC"/>
    <property type="match status" value="1"/>
</dbReference>
<organism evidence="7 8">
    <name type="scientific">Pseudomonas taetrolens</name>
    <dbReference type="NCBI Taxonomy" id="47884"/>
    <lineage>
        <taxon>Bacteria</taxon>
        <taxon>Pseudomonadati</taxon>
        <taxon>Pseudomonadota</taxon>
        <taxon>Gammaproteobacteria</taxon>
        <taxon>Pseudomonadales</taxon>
        <taxon>Pseudomonadaceae</taxon>
        <taxon>Pseudomonas</taxon>
    </lineage>
</organism>
<comment type="caution">
    <text evidence="7">The sequence shown here is derived from an EMBL/GenBank/DDBJ whole genome shotgun (WGS) entry which is preliminary data.</text>
</comment>
<evidence type="ECO:0000256" key="1">
    <source>
        <dbReference type="ARBA" id="ARBA00009437"/>
    </source>
</evidence>
<evidence type="ECO:0000313" key="8">
    <source>
        <dbReference type="Proteomes" id="UP000183155"/>
    </source>
</evidence>
<dbReference type="Gene3D" id="3.40.190.290">
    <property type="match status" value="1"/>
</dbReference>
<dbReference type="InterPro" id="IPR036390">
    <property type="entry name" value="WH_DNA-bd_sf"/>
</dbReference>
<dbReference type="Pfam" id="PF03466">
    <property type="entry name" value="LysR_substrate"/>
    <property type="match status" value="1"/>
</dbReference>
<evidence type="ECO:0000256" key="2">
    <source>
        <dbReference type="ARBA" id="ARBA00023015"/>
    </source>
</evidence>
<keyword evidence="8" id="KW-1185">Reference proteome</keyword>
<keyword evidence="5" id="KW-0804">Transcription</keyword>
<dbReference type="PRINTS" id="PR00039">
    <property type="entry name" value="HTHLYSR"/>
</dbReference>
<keyword evidence="3 7" id="KW-0238">DNA-binding</keyword>
<evidence type="ECO:0000256" key="3">
    <source>
        <dbReference type="ARBA" id="ARBA00023125"/>
    </source>
</evidence>
<evidence type="ECO:0000313" key="7">
    <source>
        <dbReference type="EMBL" id="SEC68641.1"/>
    </source>
</evidence>
<dbReference type="InterPro" id="IPR000847">
    <property type="entry name" value="LysR_HTH_N"/>
</dbReference>
<dbReference type="GO" id="GO:0003677">
    <property type="term" value="F:DNA binding"/>
    <property type="evidence" value="ECO:0007669"/>
    <property type="project" value="UniProtKB-KW"/>
</dbReference>
<sequence length="341" mass="37079">MTRGLRCIPRCANAITLIALSTHIAPSPMLTGLVMDVVQLKTLIHVAELGSLSKASDRLHIAQPALSRQIRLLEKELGTYLFDRHGRGMEITDAGREVLAHATRIMEEMESIRSSVVGGKTSFRGTVVIGTTPTVAEIVTVPLVRKIKEAHPNLAVRFSSAFSGYLLDWVQRGELELAISYDLQPLHTLRIVPVMMENLLLVGPASANLRLDTPVSFESLAEQQLVLPSARHSLRVILDDCAREVGIKLKTSVEADSFGAMIALVCNGFGLTALPLASIYTQIESGVLSAAPLVDPIPMRKLVQVFPADRRVSPAAKFVGDAFIEIAADLVNRKIWAGHML</sequence>
<dbReference type="EMBL" id="FNRS01000001">
    <property type="protein sequence ID" value="SEC68641.1"/>
    <property type="molecule type" value="Genomic_DNA"/>
</dbReference>
<comment type="similarity">
    <text evidence="1">Belongs to the LysR transcriptional regulatory family.</text>
</comment>
<dbReference type="SUPFAM" id="SSF46785">
    <property type="entry name" value="Winged helix' DNA-binding domain"/>
    <property type="match status" value="1"/>
</dbReference>
<dbReference type="PANTHER" id="PTHR30293">
    <property type="entry name" value="TRANSCRIPTIONAL REGULATORY PROTEIN NAC-RELATED"/>
    <property type="match status" value="1"/>
</dbReference>
<evidence type="ECO:0000256" key="4">
    <source>
        <dbReference type="ARBA" id="ARBA00023159"/>
    </source>
</evidence>
<gene>
    <name evidence="7" type="ORF">SAMN04490203_2908</name>
</gene>
<proteinExistence type="inferred from homology"/>
<dbReference type="CDD" id="cd08433">
    <property type="entry name" value="PBP2_Nac"/>
    <property type="match status" value="1"/>
</dbReference>
<accession>A0A1H4UK30</accession>
<name>A0A1H4UK30_PSETA</name>
<evidence type="ECO:0000256" key="5">
    <source>
        <dbReference type="ARBA" id="ARBA00023163"/>
    </source>
</evidence>